<dbReference type="PANTHER" id="PTHR33420:SF33">
    <property type="entry name" value="MINOR FIMBRIAL SUBUNIT"/>
    <property type="match status" value="1"/>
</dbReference>
<feature type="chain" id="PRO_5026086820" evidence="1">
    <location>
        <begin position="21"/>
        <end position="187"/>
    </location>
</feature>
<dbReference type="GO" id="GO:0009289">
    <property type="term" value="C:pilus"/>
    <property type="evidence" value="ECO:0007669"/>
    <property type="project" value="InterPro"/>
</dbReference>
<dbReference type="InterPro" id="IPR000259">
    <property type="entry name" value="Adhesion_dom_fimbrial"/>
</dbReference>
<dbReference type="AlphaFoldDB" id="A0A5U7LZ84"/>
<dbReference type="PANTHER" id="PTHR33420">
    <property type="entry name" value="FIMBRIAL SUBUNIT ELFA-RELATED"/>
    <property type="match status" value="1"/>
</dbReference>
<evidence type="ECO:0000256" key="1">
    <source>
        <dbReference type="SAM" id="SignalP"/>
    </source>
</evidence>
<dbReference type="SUPFAM" id="SSF49401">
    <property type="entry name" value="Bacterial adhesins"/>
    <property type="match status" value="1"/>
</dbReference>
<name>A0A5U7LZ84_SALER</name>
<dbReference type="Gene3D" id="2.60.40.1090">
    <property type="entry name" value="Fimbrial-type adhesion domain"/>
    <property type="match status" value="1"/>
</dbReference>
<protein>
    <submittedName>
        <fullName evidence="3">Fimbrial protein</fullName>
    </submittedName>
</protein>
<proteinExistence type="predicted"/>
<reference evidence="3" key="1">
    <citation type="submission" date="2018-07" db="EMBL/GenBank/DDBJ databases">
        <authorList>
            <consortium name="PulseNet: The National Subtyping Network for Foodborne Disease Surveillance"/>
            <person name="Tarr C.L."/>
            <person name="Trees E."/>
            <person name="Katz L.S."/>
            <person name="Carleton-Romer H.A."/>
            <person name="Stroika S."/>
            <person name="Kucerova Z."/>
            <person name="Roache K.F."/>
            <person name="Sabol A.L."/>
            <person name="Besser J."/>
            <person name="Gerner-Smidt P."/>
        </authorList>
    </citation>
    <scope>NUCLEOTIDE SEQUENCE</scope>
    <source>
        <strain evidence="3">PNUSAS006765</strain>
    </source>
</reference>
<dbReference type="NCBIfam" id="NF011834">
    <property type="entry name" value="PRK15306.1"/>
    <property type="match status" value="1"/>
</dbReference>
<sequence>MKKTSLGALLLAALSSQTVAASTNLDVTFTATLRETTCDMAIEGGTGGNDSQTFLIGEGGKTTLADIINKTTNASTSFKLKITDCPSSLTGLKTTISGTKSGYVETAIVNALTTGKADYTGVSIARASALEAPFTINSTDDTKRLVWSDAEINSKEVALVASLVETKSGLATAGNFSAIATFNFEYQ</sequence>
<dbReference type="InterPro" id="IPR036937">
    <property type="entry name" value="Adhesion_dom_fimbrial_sf"/>
</dbReference>
<evidence type="ECO:0000259" key="2">
    <source>
        <dbReference type="Pfam" id="PF00419"/>
    </source>
</evidence>
<feature type="domain" description="Fimbrial-type adhesion" evidence="2">
    <location>
        <begin position="53"/>
        <end position="187"/>
    </location>
</feature>
<keyword evidence="1" id="KW-0732">Signal</keyword>
<dbReference type="InterPro" id="IPR050263">
    <property type="entry name" value="Bact_Fimbrial_Adh_Pro"/>
</dbReference>
<dbReference type="GO" id="GO:0043709">
    <property type="term" value="P:cell adhesion involved in single-species biofilm formation"/>
    <property type="evidence" value="ECO:0007669"/>
    <property type="project" value="TreeGrafter"/>
</dbReference>
<dbReference type="EMBL" id="AAGSEK010000084">
    <property type="protein sequence ID" value="EBR4144196.1"/>
    <property type="molecule type" value="Genomic_DNA"/>
</dbReference>
<dbReference type="Pfam" id="PF00419">
    <property type="entry name" value="Fimbrial"/>
    <property type="match status" value="1"/>
</dbReference>
<comment type="caution">
    <text evidence="3">The sequence shown here is derived from an EMBL/GenBank/DDBJ whole genome shotgun (WGS) entry which is preliminary data.</text>
</comment>
<dbReference type="InterPro" id="IPR008966">
    <property type="entry name" value="Adhesion_dom_sf"/>
</dbReference>
<organism evidence="3">
    <name type="scientific">Salmonella enterica</name>
    <name type="common">Salmonella choleraesuis</name>
    <dbReference type="NCBI Taxonomy" id="28901"/>
    <lineage>
        <taxon>Bacteria</taxon>
        <taxon>Pseudomonadati</taxon>
        <taxon>Pseudomonadota</taxon>
        <taxon>Gammaproteobacteria</taxon>
        <taxon>Enterobacterales</taxon>
        <taxon>Enterobacteriaceae</taxon>
        <taxon>Salmonella</taxon>
    </lineage>
</organism>
<feature type="signal peptide" evidence="1">
    <location>
        <begin position="1"/>
        <end position="20"/>
    </location>
</feature>
<evidence type="ECO:0000313" key="3">
    <source>
        <dbReference type="EMBL" id="EBR4144196.1"/>
    </source>
</evidence>
<gene>
    <name evidence="3" type="ORF">BVJ40_23455</name>
</gene>
<accession>A0A5U7LZ84</accession>